<keyword evidence="3" id="KW-0472">Membrane</keyword>
<keyword evidence="2" id="KW-0235">DNA replication</keyword>
<evidence type="ECO:0000313" key="4">
    <source>
        <dbReference type="EMBL" id="AFI05034.1"/>
    </source>
</evidence>
<evidence type="ECO:0000313" key="5">
    <source>
        <dbReference type="Proteomes" id="UP000005010"/>
    </source>
</evidence>
<protein>
    <submittedName>
        <fullName evidence="4">Replication initiation protein</fullName>
    </submittedName>
</protein>
<dbReference type="EMBL" id="CP003480">
    <property type="protein sequence ID" value="AFI05034.1"/>
    <property type="molecule type" value="Genomic_DNA"/>
</dbReference>
<keyword evidence="5" id="KW-1185">Reference proteome</keyword>
<evidence type="ECO:0000256" key="3">
    <source>
        <dbReference type="SAM" id="Phobius"/>
    </source>
</evidence>
<keyword evidence="3" id="KW-0812">Transmembrane</keyword>
<dbReference type="InterPro" id="IPR000989">
    <property type="entry name" value="Rep"/>
</dbReference>
<evidence type="ECO:0000256" key="1">
    <source>
        <dbReference type="ARBA" id="ARBA00008909"/>
    </source>
</evidence>
<organism evidence="4 5">
    <name type="scientific">Helicobacter cetorum (strain ATCC BAA-429 / MIT 00-7128)</name>
    <dbReference type="NCBI Taxonomy" id="182217"/>
    <lineage>
        <taxon>Bacteria</taxon>
        <taxon>Pseudomonadati</taxon>
        <taxon>Campylobacterota</taxon>
        <taxon>Epsilonproteobacteria</taxon>
        <taxon>Campylobacterales</taxon>
        <taxon>Helicobacteraceae</taxon>
        <taxon>Helicobacter</taxon>
    </lineage>
</organism>
<geneLocation type="plasmid" evidence="4 5">
    <name>pHCW</name>
</geneLocation>
<accession>I0EQ15</accession>
<dbReference type="GO" id="GO:0006260">
    <property type="term" value="P:DNA replication"/>
    <property type="evidence" value="ECO:0007669"/>
    <property type="project" value="UniProtKB-KW"/>
</dbReference>
<keyword evidence="4" id="KW-0614">Plasmid</keyword>
<proteinExistence type="inferred from homology"/>
<dbReference type="PATRIC" id="fig|182217.3.peg.1889"/>
<comment type="similarity">
    <text evidence="1">Belongs to the Gram-positive plasmids replication protein type 1 family.</text>
</comment>
<dbReference type="KEGG" id="hce:HCW_08993"/>
<dbReference type="Pfam" id="PF01446">
    <property type="entry name" value="Rep_1"/>
    <property type="match status" value="1"/>
</dbReference>
<evidence type="ECO:0000256" key="2">
    <source>
        <dbReference type="ARBA" id="ARBA00022705"/>
    </source>
</evidence>
<feature type="transmembrane region" description="Helical" evidence="3">
    <location>
        <begin position="326"/>
        <end position="349"/>
    </location>
</feature>
<keyword evidence="3" id="KW-1133">Transmembrane helix</keyword>
<reference evidence="5" key="1">
    <citation type="submission" date="2012-04" db="EMBL/GenBank/DDBJ databases">
        <title>Complete genome sequence of Helicobacter cetorum strain MIT 00-7128.</title>
        <authorList>
            <person name="Kersulyte D."/>
            <person name="Berg D.E."/>
        </authorList>
    </citation>
    <scope>NUCLEOTIDE SEQUENCE [LARGE SCALE GENOMIC DNA]</scope>
    <source>
        <strain evidence="5">ATCC BAA-429 / MIT 00-7128</strain>
        <plasmid evidence="5">pHCW</plasmid>
    </source>
</reference>
<dbReference type="HOGENOM" id="CLU_782496_0_0_7"/>
<dbReference type="GO" id="GO:0003677">
    <property type="term" value="F:DNA binding"/>
    <property type="evidence" value="ECO:0007669"/>
    <property type="project" value="InterPro"/>
</dbReference>
<dbReference type="Proteomes" id="UP000005010">
    <property type="component" value="Plasmid pHCW"/>
</dbReference>
<sequence>MSELYKEIDLPKNSSRCFNCGKILKGGIFKKLPYNQADLEQALILETLQKDYDKNATYENLEQKVMRLKSYYCMNKFCPVCAWKKSNRVSLQLLRALALYAKDSPNVKLGFLFLTLTCKNPKIEDLSECVKAMNTAWFKMWSNKTLKEKGKKAHRLSDRILGYFRATEFLGSNTPLGQAHPHFHVLLVVNEKSYFGKNYISQAKWLEMWQRYFTYTESEILDIRKITPKFKPKTKNLPKGIIDIPSYILNANKSDLHANLAQNLPNSNIEVLEHAIKEVSKYCVKGDKIQELISLFNSFVSSSKLSIFVKLAPLSTSLIACKVSKFLAFFSSFLACEYCFLISLICVLISKTLL</sequence>
<name>I0EQ15_HELC0</name>
<gene>
    <name evidence="4" type="ordered locus">HCW_08993</name>
</gene>
<dbReference type="AlphaFoldDB" id="I0EQ15"/>